<dbReference type="RefSeq" id="WP_128212238.1">
    <property type="nucleotide sequence ID" value="NZ_CP025746.1"/>
</dbReference>
<evidence type="ECO:0008006" key="4">
    <source>
        <dbReference type="Google" id="ProtNLM"/>
    </source>
</evidence>
<gene>
    <name evidence="2" type="ORF">C1I91_07085</name>
</gene>
<evidence type="ECO:0000313" key="3">
    <source>
        <dbReference type="Proteomes" id="UP000286268"/>
    </source>
</evidence>
<accession>A0A3R5QWX4</accession>
<feature type="transmembrane region" description="Helical" evidence="1">
    <location>
        <begin position="16"/>
        <end position="36"/>
    </location>
</feature>
<dbReference type="AlphaFoldDB" id="A0A3R5QWX4"/>
<sequence length="195" mass="22865">MHISKAIKKQKKSYRWFLASMMFLLIAFPIVVFLLGKTTLFYMSYLIFLEMVIVISIFIVINVNTIDFQCVNNKLKISTGILKKKNVILCDKVILVHTEGKHENMEIIIVTTLKIRNKFIRPITKSFFKKYPYAASEYKKIKLIKPEEIYYFTIIKSGGLRKYQLLDLIYKNCVKAVYTDLSIENIKIARGQMEI</sequence>
<reference evidence="2 3" key="1">
    <citation type="submission" date="2018-01" db="EMBL/GenBank/DDBJ databases">
        <title>Genome Sequencing and Assembly of Anaerobacter polyendosporus strain CT4.</title>
        <authorList>
            <person name="Tachaapaikoon C."/>
            <person name="Sutheeworapong S."/>
            <person name="Jenjaroenpun P."/>
            <person name="Wongsurawat T."/>
            <person name="Nookeaw I."/>
            <person name="Cheawchanlertfa P."/>
            <person name="Kosugi A."/>
            <person name="Cheevadhanarak S."/>
            <person name="Ratanakhanokchai K."/>
        </authorList>
    </citation>
    <scope>NUCLEOTIDE SEQUENCE [LARGE SCALE GENOMIC DNA]</scope>
    <source>
        <strain evidence="2 3">CT4</strain>
    </source>
</reference>
<name>A0A3R5QWX4_9CLOT</name>
<keyword evidence="1" id="KW-0472">Membrane</keyword>
<keyword evidence="1" id="KW-0812">Transmembrane</keyword>
<feature type="transmembrane region" description="Helical" evidence="1">
    <location>
        <begin position="42"/>
        <end position="66"/>
    </location>
</feature>
<dbReference type="KEGG" id="cmah:C1I91_07085"/>
<protein>
    <recommendedName>
        <fullName evidence="4">Transmembrane protein</fullName>
    </recommendedName>
</protein>
<keyword evidence="1" id="KW-1133">Transmembrane helix</keyword>
<organism evidence="2 3">
    <name type="scientific">Clostridium manihotivorum</name>
    <dbReference type="NCBI Taxonomy" id="2320868"/>
    <lineage>
        <taxon>Bacteria</taxon>
        <taxon>Bacillati</taxon>
        <taxon>Bacillota</taxon>
        <taxon>Clostridia</taxon>
        <taxon>Eubacteriales</taxon>
        <taxon>Clostridiaceae</taxon>
        <taxon>Clostridium</taxon>
    </lineage>
</organism>
<dbReference type="OrthoDB" id="1937989at2"/>
<evidence type="ECO:0000256" key="1">
    <source>
        <dbReference type="SAM" id="Phobius"/>
    </source>
</evidence>
<proteinExistence type="predicted"/>
<keyword evidence="3" id="KW-1185">Reference proteome</keyword>
<dbReference type="Proteomes" id="UP000286268">
    <property type="component" value="Chromosome"/>
</dbReference>
<evidence type="ECO:0000313" key="2">
    <source>
        <dbReference type="EMBL" id="QAA31425.1"/>
    </source>
</evidence>
<dbReference type="EMBL" id="CP025746">
    <property type="protein sequence ID" value="QAA31425.1"/>
    <property type="molecule type" value="Genomic_DNA"/>
</dbReference>